<accession>A0A1M7K4M7</accession>
<name>A0A1M7K4M7_9BACT</name>
<keyword evidence="1" id="KW-0812">Transmembrane</keyword>
<organism evidence="2 3">
    <name type="scientific">Chitinophaga jiangningensis</name>
    <dbReference type="NCBI Taxonomy" id="1419482"/>
    <lineage>
        <taxon>Bacteria</taxon>
        <taxon>Pseudomonadati</taxon>
        <taxon>Bacteroidota</taxon>
        <taxon>Chitinophagia</taxon>
        <taxon>Chitinophagales</taxon>
        <taxon>Chitinophagaceae</taxon>
        <taxon>Chitinophaga</taxon>
    </lineage>
</organism>
<feature type="transmembrane region" description="Helical" evidence="1">
    <location>
        <begin position="198"/>
        <end position="220"/>
    </location>
</feature>
<feature type="transmembrane region" description="Helical" evidence="1">
    <location>
        <begin position="110"/>
        <end position="127"/>
    </location>
</feature>
<evidence type="ECO:0000313" key="2">
    <source>
        <dbReference type="EMBL" id="SHM60216.1"/>
    </source>
</evidence>
<keyword evidence="3" id="KW-1185">Reference proteome</keyword>
<dbReference type="EMBL" id="FRBL01000009">
    <property type="protein sequence ID" value="SHM60216.1"/>
    <property type="molecule type" value="Genomic_DNA"/>
</dbReference>
<feature type="transmembrane region" description="Helical" evidence="1">
    <location>
        <begin position="52"/>
        <end position="70"/>
    </location>
</feature>
<keyword evidence="1" id="KW-0472">Membrane</keyword>
<gene>
    <name evidence="2" type="ORF">SAMN05444266_109151</name>
</gene>
<keyword evidence="1" id="KW-1133">Transmembrane helix</keyword>
<evidence type="ECO:0000313" key="3">
    <source>
        <dbReference type="Proteomes" id="UP000184420"/>
    </source>
</evidence>
<dbReference type="PANTHER" id="PTHR20992">
    <property type="entry name" value="AT15442P-RELATED"/>
    <property type="match status" value="1"/>
</dbReference>
<dbReference type="PANTHER" id="PTHR20992:SF9">
    <property type="entry name" value="AT15442P-RELATED"/>
    <property type="match status" value="1"/>
</dbReference>
<feature type="transmembrane region" description="Helical" evidence="1">
    <location>
        <begin position="171"/>
        <end position="192"/>
    </location>
</feature>
<dbReference type="AlphaFoldDB" id="A0A1M7K4M7"/>
<dbReference type="Pfam" id="PF04087">
    <property type="entry name" value="DUF389"/>
    <property type="match status" value="1"/>
</dbReference>
<proteinExistence type="predicted"/>
<dbReference type="InterPro" id="IPR005240">
    <property type="entry name" value="DUF389"/>
</dbReference>
<feature type="transmembrane region" description="Helical" evidence="1">
    <location>
        <begin position="147"/>
        <end position="164"/>
    </location>
</feature>
<feature type="transmembrane region" description="Helical" evidence="1">
    <location>
        <begin position="76"/>
        <end position="98"/>
    </location>
</feature>
<evidence type="ECO:0000256" key="1">
    <source>
        <dbReference type="SAM" id="Phobius"/>
    </source>
</evidence>
<sequence>MLNEPTVNKPSEGRFWRKARILLDKHFNLRVEMADEQEVISSVRKNSEFRGANLWTLIFAIFIASIGLNINSPVVIIGAMLISPLMGPVMGIGVGLAITDFALLKKGGRNLLRASLISAITSSIYFWLTPLHEAQSELLARTMPATWDVLVAFFGGLAGIVGATRKEKSNVIAGVAIATALMPPLCTAGFGIATGNWYFVLGAFYLYFINCVFICLSTYLMIRYLRFRHHRYEDTNYKRKVLRYILLITLITLVPSIYLSFRIVKESIFESNARRFVNDNFHFPSTQILHREFVYNMEGSKIDLLLIGEKLSDSTVKVLRSRLTQYRLYNTDLVLRQGIKNQQNLDFSQVKASILADINAAEPTPVIVTVAEKSTPDLSGELHALNHDIVYYSAGSMPFTTAGSDKTDTTMVVVLGVKKRIATLERKRLYDWLKQRLGQDSINLILQEQK</sequence>
<dbReference type="RefSeq" id="WP_083550641.1">
    <property type="nucleotide sequence ID" value="NZ_FRBL01000009.1"/>
</dbReference>
<dbReference type="NCBIfam" id="TIGR00341">
    <property type="entry name" value="TIGR00341 family protein"/>
    <property type="match status" value="1"/>
</dbReference>
<feature type="transmembrane region" description="Helical" evidence="1">
    <location>
        <begin position="241"/>
        <end position="261"/>
    </location>
</feature>
<reference evidence="2 3" key="1">
    <citation type="submission" date="2016-11" db="EMBL/GenBank/DDBJ databases">
        <authorList>
            <person name="Jaros S."/>
            <person name="Januszkiewicz K."/>
            <person name="Wedrychowicz H."/>
        </authorList>
    </citation>
    <scope>NUCLEOTIDE SEQUENCE [LARGE SCALE GENOMIC DNA]</scope>
    <source>
        <strain evidence="2 3">DSM 27406</strain>
    </source>
</reference>
<protein>
    <submittedName>
        <fullName evidence="2">TIGR00341 family protein</fullName>
    </submittedName>
</protein>
<dbReference type="OrthoDB" id="9790659at2"/>
<dbReference type="Proteomes" id="UP000184420">
    <property type="component" value="Unassembled WGS sequence"/>
</dbReference>